<reference evidence="1 2" key="1">
    <citation type="submission" date="2024-01" db="EMBL/GenBank/DDBJ databases">
        <title>The diversity of rhizobia nodulating Mimosa spp. in eleven states of Brazil covering several biomes is determined by host plant, location, and edaphic factors.</title>
        <authorList>
            <person name="Rouws L."/>
            <person name="Barauna A."/>
            <person name="Beukes C."/>
            <person name="De Faria S.M."/>
            <person name="Gross E."/>
            <person name="Dos Reis Junior F.B."/>
            <person name="Simon M."/>
            <person name="Maluk M."/>
            <person name="Odee D.W."/>
            <person name="Kenicer G."/>
            <person name="Young J.P.W."/>
            <person name="Reis V.M."/>
            <person name="Zilli J."/>
            <person name="James E.K."/>
        </authorList>
    </citation>
    <scope>NUCLEOTIDE SEQUENCE [LARGE SCALE GENOMIC DNA]</scope>
    <source>
        <strain evidence="1 2">JPY167</strain>
    </source>
</reference>
<proteinExistence type="predicted"/>
<sequence>MLTQYSEPHWGVVIGAVSGALIGLLGGPPGAIAGAVAGAGAGLAGRALEHVLDKKLTGAIELELRPGTFALILETRNPPDNEVEDVVRGYGGKIFTQSLSW</sequence>
<keyword evidence="2" id="KW-1185">Reference proteome</keyword>
<comment type="caution">
    <text evidence="1">The sequence shown here is derived from an EMBL/GenBank/DDBJ whole genome shotgun (WGS) entry which is preliminary data.</text>
</comment>
<accession>A0ABU9RLW2</accession>
<organism evidence="1 2">
    <name type="scientific">Paraburkholderia ferrariae</name>
    <dbReference type="NCBI Taxonomy" id="386056"/>
    <lineage>
        <taxon>Bacteria</taxon>
        <taxon>Pseudomonadati</taxon>
        <taxon>Pseudomonadota</taxon>
        <taxon>Betaproteobacteria</taxon>
        <taxon>Burkholderiales</taxon>
        <taxon>Burkholderiaceae</taxon>
        <taxon>Paraburkholderia</taxon>
    </lineage>
</organism>
<dbReference type="Pfam" id="PF06897">
    <property type="entry name" value="DUF1269"/>
    <property type="match status" value="1"/>
</dbReference>
<dbReference type="EMBL" id="JAYMRV010000002">
    <property type="protein sequence ID" value="MEM5421060.1"/>
    <property type="molecule type" value="Genomic_DNA"/>
</dbReference>
<gene>
    <name evidence="1" type="ORF">VSR73_08265</name>
</gene>
<protein>
    <submittedName>
        <fullName evidence="1">DUF1269 domain-containing protein</fullName>
    </submittedName>
</protein>
<dbReference type="InterPro" id="IPR009200">
    <property type="entry name" value="DUF1269_membrane"/>
</dbReference>
<evidence type="ECO:0000313" key="2">
    <source>
        <dbReference type="Proteomes" id="UP001489897"/>
    </source>
</evidence>
<name>A0ABU9RLW2_9BURK</name>
<evidence type="ECO:0000313" key="1">
    <source>
        <dbReference type="EMBL" id="MEM5421060.1"/>
    </source>
</evidence>
<dbReference type="Proteomes" id="UP001489897">
    <property type="component" value="Unassembled WGS sequence"/>
</dbReference>
<dbReference type="RefSeq" id="WP_342946408.1">
    <property type="nucleotide sequence ID" value="NZ_JAYMRV010000002.1"/>
</dbReference>